<evidence type="ECO:0000313" key="3">
    <source>
        <dbReference type="Proteomes" id="UP001365405"/>
    </source>
</evidence>
<evidence type="ECO:0000313" key="2">
    <source>
        <dbReference type="EMBL" id="MEK8051919.1"/>
    </source>
</evidence>
<name>A0ABU9CMG6_9BURK</name>
<comment type="caution">
    <text evidence="2">The sequence shown here is derived from an EMBL/GenBank/DDBJ whole genome shotgun (WGS) entry which is preliminary data.</text>
</comment>
<protein>
    <recommendedName>
        <fullName evidence="4">DUF2336 domain-containing protein</fullName>
    </recommendedName>
</protein>
<feature type="region of interest" description="Disordered" evidence="1">
    <location>
        <begin position="1"/>
        <end position="25"/>
    </location>
</feature>
<proteinExistence type="predicted"/>
<dbReference type="Proteomes" id="UP001365405">
    <property type="component" value="Unassembled WGS sequence"/>
</dbReference>
<organism evidence="2 3">
    <name type="scientific">Pseudaquabacterium inlustre</name>
    <dbReference type="NCBI Taxonomy" id="2984192"/>
    <lineage>
        <taxon>Bacteria</taxon>
        <taxon>Pseudomonadati</taxon>
        <taxon>Pseudomonadota</taxon>
        <taxon>Betaproteobacteria</taxon>
        <taxon>Burkholderiales</taxon>
        <taxon>Sphaerotilaceae</taxon>
        <taxon>Pseudaquabacterium</taxon>
    </lineage>
</organism>
<dbReference type="EMBL" id="JBBUTH010000008">
    <property type="protein sequence ID" value="MEK8051919.1"/>
    <property type="molecule type" value="Genomic_DNA"/>
</dbReference>
<evidence type="ECO:0008006" key="4">
    <source>
        <dbReference type="Google" id="ProtNLM"/>
    </source>
</evidence>
<evidence type="ECO:0000256" key="1">
    <source>
        <dbReference type="SAM" id="MobiDB-lite"/>
    </source>
</evidence>
<dbReference type="RefSeq" id="WP_341411613.1">
    <property type="nucleotide sequence ID" value="NZ_JBBUTH010000008.1"/>
</dbReference>
<gene>
    <name evidence="2" type="ORF">AACH10_16825</name>
</gene>
<accession>A0ABU9CMG6</accession>
<sequence>MMVTVHPPATSPFARPAAPAQPTWRSSEPVLRDWLPQHKDSLFRWTLARGGDAAARRGFAEGAVAIQRLRGEGEFVDWLLAAAVLAAHRDRRAVLASQALSGLPPELRALLRLVAQGDLRIEEALALLPQRMDYVRQRLVRTRLVTQRPHSLAWLMNA</sequence>
<keyword evidence="3" id="KW-1185">Reference proteome</keyword>
<reference evidence="2 3" key="1">
    <citation type="submission" date="2024-04" db="EMBL/GenBank/DDBJ databases">
        <title>Novel species of the genus Ideonella isolated from streams.</title>
        <authorList>
            <person name="Lu H."/>
        </authorList>
    </citation>
    <scope>NUCLEOTIDE SEQUENCE [LARGE SCALE GENOMIC DNA]</scope>
    <source>
        <strain evidence="2 3">DXS22W</strain>
    </source>
</reference>